<accession>W7A643</accession>
<evidence type="ECO:0000313" key="1">
    <source>
        <dbReference type="EMBL" id="EUD64529.1"/>
    </source>
</evidence>
<sequence length="87" mass="10247">MISQEKLYSAYNTTFRISPSLKKCYSRYIKGLRKTVMSLYYSRDFNTFKNKVPLIRRHQGCTNNGSIQITKRPMSHPSNSNIRGIYF</sequence>
<organism evidence="1 2">
    <name type="scientific">Plasmodium inui San Antonio 1</name>
    <dbReference type="NCBI Taxonomy" id="1237626"/>
    <lineage>
        <taxon>Eukaryota</taxon>
        <taxon>Sar</taxon>
        <taxon>Alveolata</taxon>
        <taxon>Apicomplexa</taxon>
        <taxon>Aconoidasida</taxon>
        <taxon>Haemosporida</taxon>
        <taxon>Plasmodiidae</taxon>
        <taxon>Plasmodium</taxon>
        <taxon>Plasmodium (Plasmodium)</taxon>
    </lineage>
</organism>
<dbReference type="VEuPathDB" id="PlasmoDB:C922_05091"/>
<dbReference type="RefSeq" id="XP_008818886.1">
    <property type="nucleotide sequence ID" value="XM_008820664.1"/>
</dbReference>
<protein>
    <submittedName>
        <fullName evidence="1">Uncharacterized protein</fullName>
    </submittedName>
</protein>
<keyword evidence="2" id="KW-1185">Reference proteome</keyword>
<dbReference type="EMBL" id="KI965496">
    <property type="protein sequence ID" value="EUD64529.1"/>
    <property type="molecule type" value="Genomic_DNA"/>
</dbReference>
<evidence type="ECO:0000313" key="2">
    <source>
        <dbReference type="Proteomes" id="UP000030640"/>
    </source>
</evidence>
<gene>
    <name evidence="1" type="ORF">C922_05091</name>
</gene>
<proteinExistence type="predicted"/>
<name>W7A643_9APIC</name>
<dbReference type="Proteomes" id="UP000030640">
    <property type="component" value="Unassembled WGS sequence"/>
</dbReference>
<dbReference type="AlphaFoldDB" id="W7A643"/>
<reference evidence="1 2" key="1">
    <citation type="submission" date="2013-02" db="EMBL/GenBank/DDBJ databases">
        <title>The Genome Sequence of Plasmodium inui San Antonio 1.</title>
        <authorList>
            <consortium name="The Broad Institute Genome Sequencing Platform"/>
            <consortium name="The Broad Institute Genome Sequencing Center for Infectious Disease"/>
            <person name="Neafsey D."/>
            <person name="Cheeseman I."/>
            <person name="Volkman S."/>
            <person name="Adams J."/>
            <person name="Walker B."/>
            <person name="Young S.K."/>
            <person name="Zeng Q."/>
            <person name="Gargeya S."/>
            <person name="Fitzgerald M."/>
            <person name="Haas B."/>
            <person name="Abouelleil A."/>
            <person name="Alvarado L."/>
            <person name="Arachchi H.M."/>
            <person name="Berlin A.M."/>
            <person name="Chapman S.B."/>
            <person name="Dewar J."/>
            <person name="Goldberg J."/>
            <person name="Griggs A."/>
            <person name="Gujja S."/>
            <person name="Hansen M."/>
            <person name="Howarth C."/>
            <person name="Imamovic A."/>
            <person name="Larimer J."/>
            <person name="McCowan C."/>
            <person name="Murphy C."/>
            <person name="Neiman D."/>
            <person name="Pearson M."/>
            <person name="Priest M."/>
            <person name="Roberts A."/>
            <person name="Saif S."/>
            <person name="Shea T."/>
            <person name="Sisk P."/>
            <person name="Sykes S."/>
            <person name="Wortman J."/>
            <person name="Nusbaum C."/>
            <person name="Birren B."/>
        </authorList>
    </citation>
    <scope>NUCLEOTIDE SEQUENCE [LARGE SCALE GENOMIC DNA]</scope>
    <source>
        <strain evidence="1 2">San Antonio 1</strain>
    </source>
</reference>
<dbReference type="GeneID" id="20040365"/>